<dbReference type="Proteomes" id="UP000180166">
    <property type="component" value="Chromosome"/>
</dbReference>
<comment type="function">
    <text evidence="1">Involved in the transposition of the insertion sequence.</text>
</comment>
<dbReference type="KEGG" id="nsr:NS506_07355"/>
<dbReference type="SUPFAM" id="SSF53098">
    <property type="entry name" value="Ribonuclease H-like"/>
    <property type="match status" value="1"/>
</dbReference>
<evidence type="ECO:0000259" key="3">
    <source>
        <dbReference type="PROSITE" id="PS50994"/>
    </source>
</evidence>
<name>A0ABC8B5D2_9NOCA</name>
<feature type="region of interest" description="Disordered" evidence="2">
    <location>
        <begin position="303"/>
        <end position="324"/>
    </location>
</feature>
<dbReference type="PROSITE" id="PS50994">
    <property type="entry name" value="INTEGRASE"/>
    <property type="match status" value="1"/>
</dbReference>
<dbReference type="InterPro" id="IPR025948">
    <property type="entry name" value="HTH-like_dom"/>
</dbReference>
<dbReference type="EMBL" id="CP017839">
    <property type="protein sequence ID" value="APB01375.1"/>
    <property type="molecule type" value="Genomic_DNA"/>
</dbReference>
<dbReference type="InterPro" id="IPR001584">
    <property type="entry name" value="Integrase_cat-core"/>
</dbReference>
<proteinExistence type="predicted"/>
<dbReference type="InterPro" id="IPR036397">
    <property type="entry name" value="RNaseH_sf"/>
</dbReference>
<dbReference type="PANTHER" id="PTHR46889:SF4">
    <property type="entry name" value="TRANSPOSASE INSO FOR INSERTION SEQUENCE ELEMENT IS911B-RELATED"/>
    <property type="match status" value="1"/>
</dbReference>
<feature type="domain" description="Integrase catalytic" evidence="3">
    <location>
        <begin position="112"/>
        <end position="283"/>
    </location>
</feature>
<dbReference type="NCBIfam" id="NF033516">
    <property type="entry name" value="transpos_IS3"/>
    <property type="match status" value="1"/>
</dbReference>
<dbReference type="Pfam" id="PF00665">
    <property type="entry name" value="rve"/>
    <property type="match status" value="1"/>
</dbReference>
<reference evidence="4 5" key="1">
    <citation type="submission" date="2016-10" db="EMBL/GenBank/DDBJ databases">
        <title>Genome sequence of Nocardia seriolae strain EM150506, isolated from Anguila japonica.</title>
        <authorList>
            <person name="Han H.-J."/>
        </authorList>
    </citation>
    <scope>NUCLEOTIDE SEQUENCE [LARGE SCALE GENOMIC DNA]</scope>
    <source>
        <strain evidence="4 5">EM150506</strain>
    </source>
</reference>
<dbReference type="RefSeq" id="WP_158660852.1">
    <property type="nucleotide sequence ID" value="NZ_CP017839.1"/>
</dbReference>
<dbReference type="AlphaFoldDB" id="A0ABC8B5D2"/>
<dbReference type="Pfam" id="PF13276">
    <property type="entry name" value="HTH_21"/>
    <property type="match status" value="1"/>
</dbReference>
<evidence type="ECO:0000313" key="4">
    <source>
        <dbReference type="EMBL" id="APB01375.1"/>
    </source>
</evidence>
<gene>
    <name evidence="4" type="ORF">NS506_07355</name>
</gene>
<dbReference type="InterPro" id="IPR050900">
    <property type="entry name" value="Transposase_IS3/IS150/IS904"/>
</dbReference>
<dbReference type="PANTHER" id="PTHR46889">
    <property type="entry name" value="TRANSPOSASE INSF FOR INSERTION SEQUENCE IS3B-RELATED"/>
    <property type="match status" value="1"/>
</dbReference>
<accession>A0ABC8B5D2</accession>
<dbReference type="Gene3D" id="3.30.420.10">
    <property type="entry name" value="Ribonuclease H-like superfamily/Ribonuclease H"/>
    <property type="match status" value="1"/>
</dbReference>
<protein>
    <submittedName>
        <fullName evidence="4">Transposase InsK for insertion sequence element IS150</fullName>
    </submittedName>
</protein>
<evidence type="ECO:0000256" key="1">
    <source>
        <dbReference type="ARBA" id="ARBA00002286"/>
    </source>
</evidence>
<evidence type="ECO:0000313" key="5">
    <source>
        <dbReference type="Proteomes" id="UP000180166"/>
    </source>
</evidence>
<sequence>MSVAGFIAAQRTEHGVPHAVSCRALEVSESWFYKWNDREPTQRQQRREELTAAIGKEFADSGRTYGSPRIGLELREKGWQVSENTIAAIMAENAWVARKVKRRSATTRQGKRAAAPDLVRRQFTAVAQDVLWVGDVTEIVTDEGKLYLATVEDRFSGRLLGYATSAHHDAELACAALKMAAATRGGFDVIDGVIFHSDRGSEYTAAATNALCRHLGVVQSMGRVASALDNSPAESFNSTLKVEFVHRHRFRTRAEAAVRIVTWITGFYNPRFPLESGHRFSRMRSCWKDVRYATSQAPVVHDRVQGRGSTSCDRFRSHDPGGRR</sequence>
<organism evidence="4 5">
    <name type="scientific">Nocardia seriolae</name>
    <dbReference type="NCBI Taxonomy" id="37332"/>
    <lineage>
        <taxon>Bacteria</taxon>
        <taxon>Bacillati</taxon>
        <taxon>Actinomycetota</taxon>
        <taxon>Actinomycetes</taxon>
        <taxon>Mycobacteriales</taxon>
        <taxon>Nocardiaceae</taxon>
        <taxon>Nocardia</taxon>
    </lineage>
</organism>
<dbReference type="InterPro" id="IPR048020">
    <property type="entry name" value="Transpos_IS3"/>
</dbReference>
<evidence type="ECO:0000256" key="2">
    <source>
        <dbReference type="SAM" id="MobiDB-lite"/>
    </source>
</evidence>
<dbReference type="InterPro" id="IPR012337">
    <property type="entry name" value="RNaseH-like_sf"/>
</dbReference>
<feature type="compositionally biased region" description="Basic and acidic residues" evidence="2">
    <location>
        <begin position="313"/>
        <end position="324"/>
    </location>
</feature>